<dbReference type="InParanoid" id="A0A2T3A3V9"/>
<evidence type="ECO:0000313" key="2">
    <source>
        <dbReference type="EMBL" id="PSR82375.1"/>
    </source>
</evidence>
<organism evidence="2 3">
    <name type="scientific">Coniella lustricola</name>
    <dbReference type="NCBI Taxonomy" id="2025994"/>
    <lineage>
        <taxon>Eukaryota</taxon>
        <taxon>Fungi</taxon>
        <taxon>Dikarya</taxon>
        <taxon>Ascomycota</taxon>
        <taxon>Pezizomycotina</taxon>
        <taxon>Sordariomycetes</taxon>
        <taxon>Sordariomycetidae</taxon>
        <taxon>Diaporthales</taxon>
        <taxon>Schizoparmaceae</taxon>
        <taxon>Coniella</taxon>
    </lineage>
</organism>
<feature type="transmembrane region" description="Helical" evidence="1">
    <location>
        <begin position="32"/>
        <end position="53"/>
    </location>
</feature>
<keyword evidence="1" id="KW-1133">Transmembrane helix</keyword>
<accession>A0A2T3A3V9</accession>
<evidence type="ECO:0000256" key="1">
    <source>
        <dbReference type="SAM" id="Phobius"/>
    </source>
</evidence>
<gene>
    <name evidence="2" type="ORF">BD289DRAFT_15937</name>
</gene>
<proteinExistence type="predicted"/>
<protein>
    <submittedName>
        <fullName evidence="2">Uncharacterized protein</fullName>
    </submittedName>
</protein>
<dbReference type="AlphaFoldDB" id="A0A2T3A3V9"/>
<feature type="transmembrane region" description="Helical" evidence="1">
    <location>
        <begin position="9"/>
        <end position="26"/>
    </location>
</feature>
<evidence type="ECO:0000313" key="3">
    <source>
        <dbReference type="Proteomes" id="UP000241462"/>
    </source>
</evidence>
<keyword evidence="1" id="KW-0472">Membrane</keyword>
<dbReference type="OrthoDB" id="5416384at2759"/>
<keyword evidence="1" id="KW-0812">Transmembrane</keyword>
<reference evidence="2 3" key="1">
    <citation type="journal article" date="2018" name="Mycol. Prog.">
        <title>Coniella lustricola, a new species from submerged detritus.</title>
        <authorList>
            <person name="Raudabaugh D.B."/>
            <person name="Iturriaga T."/>
            <person name="Carver A."/>
            <person name="Mondo S."/>
            <person name="Pangilinan J."/>
            <person name="Lipzen A."/>
            <person name="He G."/>
            <person name="Amirebrahimi M."/>
            <person name="Grigoriev I.V."/>
            <person name="Miller A.N."/>
        </authorList>
    </citation>
    <scope>NUCLEOTIDE SEQUENCE [LARGE SCALE GENOMIC DNA]</scope>
    <source>
        <strain evidence="2 3">B22-T-1</strain>
    </source>
</reference>
<name>A0A2T3A3V9_9PEZI</name>
<sequence>MHMCTEKGILLGNFGLALGFGIGILWECPSVSGFYFWFVVLSIGQVKTLHIVGKATRGGFTWRYQFNRRFKDLEAWLGE</sequence>
<keyword evidence="3" id="KW-1185">Reference proteome</keyword>
<dbReference type="EMBL" id="KZ678479">
    <property type="protein sequence ID" value="PSR82375.1"/>
    <property type="molecule type" value="Genomic_DNA"/>
</dbReference>
<dbReference type="Proteomes" id="UP000241462">
    <property type="component" value="Unassembled WGS sequence"/>
</dbReference>